<dbReference type="AlphaFoldDB" id="A0A0D7K8U5"/>
<dbReference type="PATRIC" id="fig|80878.5.peg.1974"/>
<evidence type="ECO:0000313" key="4">
    <source>
        <dbReference type="Proteomes" id="UP000032566"/>
    </source>
</evidence>
<feature type="compositionally biased region" description="Basic and acidic residues" evidence="1">
    <location>
        <begin position="186"/>
        <end position="207"/>
    </location>
</feature>
<keyword evidence="2" id="KW-1133">Transmembrane helix</keyword>
<proteinExistence type="predicted"/>
<dbReference type="OrthoDB" id="8595906at2"/>
<feature type="transmembrane region" description="Helical" evidence="2">
    <location>
        <begin position="16"/>
        <end position="35"/>
    </location>
</feature>
<feature type="region of interest" description="Disordered" evidence="1">
    <location>
        <begin position="172"/>
        <end position="216"/>
    </location>
</feature>
<name>A0A0D7K8U5_9BURK</name>
<evidence type="ECO:0000256" key="2">
    <source>
        <dbReference type="SAM" id="Phobius"/>
    </source>
</evidence>
<feature type="transmembrane region" description="Helical" evidence="2">
    <location>
        <begin position="42"/>
        <end position="60"/>
    </location>
</feature>
<dbReference type="EMBL" id="JXYQ01000035">
    <property type="protein sequence ID" value="KJA10382.1"/>
    <property type="molecule type" value="Genomic_DNA"/>
</dbReference>
<dbReference type="RefSeq" id="WP_052521055.1">
    <property type="nucleotide sequence ID" value="NZ_JXYQ01000035.1"/>
</dbReference>
<gene>
    <name evidence="3" type="ORF">RP29_11480</name>
</gene>
<accession>A0A0D7K8U5</accession>
<evidence type="ECO:0000256" key="1">
    <source>
        <dbReference type="SAM" id="MobiDB-lite"/>
    </source>
</evidence>
<keyword evidence="2" id="KW-0812">Transmembrane</keyword>
<keyword evidence="4" id="KW-1185">Reference proteome</keyword>
<dbReference type="Proteomes" id="UP000032566">
    <property type="component" value="Unassembled WGS sequence"/>
</dbReference>
<sequence>MSTIKTGTPEGKNIGFVWWTLYGVLTLTLGSAAPFMLNLDGLVFLTALGVNVLLGVLILMKNKWAFLIGTVLSLNPLSWLINGIYLKNRWNHPEVNGGTSSPTPVVKASRLSTAAVSTTEEEAIYEQAAEEIGTAAMKKGLWAKSLSEVEGDHDKAIARYIKARSQQLIEEHVQRRNEQSGVQETGKTESIREEISESNSLDRERSMNELISRMKQ</sequence>
<evidence type="ECO:0000313" key="3">
    <source>
        <dbReference type="EMBL" id="KJA10382.1"/>
    </source>
</evidence>
<feature type="transmembrane region" description="Helical" evidence="2">
    <location>
        <begin position="66"/>
        <end position="86"/>
    </location>
</feature>
<protein>
    <submittedName>
        <fullName evidence="3">Uncharacterized protein</fullName>
    </submittedName>
</protein>
<reference evidence="3 4" key="1">
    <citation type="submission" date="2014-12" db="EMBL/GenBank/DDBJ databases">
        <title>Isolation of bacteria from lake water.</title>
        <authorList>
            <person name="Sheng K.-Y."/>
            <person name="Chin P.-S."/>
            <person name="Chan K.-G."/>
            <person name="Tan G.S."/>
        </authorList>
    </citation>
    <scope>NUCLEOTIDE SEQUENCE [LARGE SCALE GENOMIC DNA]</scope>
    <source>
        <strain evidence="3 4">KY4</strain>
    </source>
</reference>
<comment type="caution">
    <text evidence="3">The sequence shown here is derived from an EMBL/GenBank/DDBJ whole genome shotgun (WGS) entry which is preliminary data.</text>
</comment>
<organism evidence="3 4">
    <name type="scientific">Acidovorax temperans</name>
    <dbReference type="NCBI Taxonomy" id="80878"/>
    <lineage>
        <taxon>Bacteria</taxon>
        <taxon>Pseudomonadati</taxon>
        <taxon>Pseudomonadota</taxon>
        <taxon>Betaproteobacteria</taxon>
        <taxon>Burkholderiales</taxon>
        <taxon>Comamonadaceae</taxon>
        <taxon>Acidovorax</taxon>
    </lineage>
</organism>
<keyword evidence="2" id="KW-0472">Membrane</keyword>